<gene>
    <name evidence="9" type="primary">Znf22_1</name>
    <name evidence="9" type="ORF">PTEBUR_R02943</name>
</gene>
<accession>A0A7K5Z6N8</accession>
<evidence type="ECO:0000256" key="6">
    <source>
        <dbReference type="ARBA" id="ARBA00023242"/>
    </source>
</evidence>
<feature type="non-terminal residue" evidence="9">
    <location>
        <position position="1"/>
    </location>
</feature>
<dbReference type="InterPro" id="IPR013087">
    <property type="entry name" value="Znf_C2H2_type"/>
</dbReference>
<comment type="subcellular location">
    <subcellularLocation>
        <location evidence="1">Nucleus</location>
    </subcellularLocation>
</comment>
<keyword evidence="10" id="KW-1185">Reference proteome</keyword>
<dbReference type="Pfam" id="PF13465">
    <property type="entry name" value="zf-H2C2_2"/>
    <property type="match status" value="1"/>
</dbReference>
<keyword evidence="6" id="KW-0539">Nucleus</keyword>
<feature type="domain" description="C2H2-type" evidence="8">
    <location>
        <begin position="27"/>
        <end position="54"/>
    </location>
</feature>
<dbReference type="Proteomes" id="UP000522270">
    <property type="component" value="Unassembled WGS sequence"/>
</dbReference>
<dbReference type="EMBL" id="VYZE01003441">
    <property type="protein sequence ID" value="NWU73352.1"/>
    <property type="molecule type" value="Genomic_DNA"/>
</dbReference>
<dbReference type="GO" id="GO:0000981">
    <property type="term" value="F:DNA-binding transcription factor activity, RNA polymerase II-specific"/>
    <property type="evidence" value="ECO:0007669"/>
    <property type="project" value="TreeGrafter"/>
</dbReference>
<keyword evidence="5" id="KW-0862">Zinc</keyword>
<evidence type="ECO:0000256" key="7">
    <source>
        <dbReference type="PROSITE-ProRule" id="PRU00042"/>
    </source>
</evidence>
<dbReference type="SMART" id="SM00355">
    <property type="entry name" value="ZnF_C2H2"/>
    <property type="match status" value="2"/>
</dbReference>
<dbReference type="Gene3D" id="3.30.160.60">
    <property type="entry name" value="Classic Zinc Finger"/>
    <property type="match status" value="2"/>
</dbReference>
<dbReference type="GO" id="GO:0008270">
    <property type="term" value="F:zinc ion binding"/>
    <property type="evidence" value="ECO:0007669"/>
    <property type="project" value="UniProtKB-KW"/>
</dbReference>
<dbReference type="AlphaFoldDB" id="A0A7K5Z6N8"/>
<dbReference type="GO" id="GO:0000978">
    <property type="term" value="F:RNA polymerase II cis-regulatory region sequence-specific DNA binding"/>
    <property type="evidence" value="ECO:0007669"/>
    <property type="project" value="TreeGrafter"/>
</dbReference>
<evidence type="ECO:0000256" key="4">
    <source>
        <dbReference type="ARBA" id="ARBA00022771"/>
    </source>
</evidence>
<evidence type="ECO:0000313" key="10">
    <source>
        <dbReference type="Proteomes" id="UP000522270"/>
    </source>
</evidence>
<dbReference type="FunFam" id="3.30.160.60:FF:001270">
    <property type="entry name" value="zinc finger protein 583 isoform X1"/>
    <property type="match status" value="1"/>
</dbReference>
<dbReference type="InterPro" id="IPR036236">
    <property type="entry name" value="Znf_C2H2_sf"/>
</dbReference>
<dbReference type="PROSITE" id="PS00028">
    <property type="entry name" value="ZINC_FINGER_C2H2_1"/>
    <property type="match status" value="2"/>
</dbReference>
<comment type="caution">
    <text evidence="9">The sequence shown here is derived from an EMBL/GenBank/DDBJ whole genome shotgun (WGS) entry which is preliminary data.</text>
</comment>
<dbReference type="PANTHER" id="PTHR23226:SF416">
    <property type="entry name" value="FI01424P"/>
    <property type="match status" value="1"/>
</dbReference>
<dbReference type="GO" id="GO:0005634">
    <property type="term" value="C:nucleus"/>
    <property type="evidence" value="ECO:0007669"/>
    <property type="project" value="UniProtKB-SubCell"/>
</dbReference>
<feature type="domain" description="C2H2-type" evidence="8">
    <location>
        <begin position="1"/>
        <end position="26"/>
    </location>
</feature>
<dbReference type="PROSITE" id="PS50157">
    <property type="entry name" value="ZINC_FINGER_C2H2_2"/>
    <property type="match status" value="2"/>
</dbReference>
<organism evidence="9 10">
    <name type="scientific">Pterocles burchelli</name>
    <dbReference type="NCBI Taxonomy" id="2585816"/>
    <lineage>
        <taxon>Eukaryota</taxon>
        <taxon>Metazoa</taxon>
        <taxon>Chordata</taxon>
        <taxon>Craniata</taxon>
        <taxon>Vertebrata</taxon>
        <taxon>Euteleostomi</taxon>
        <taxon>Archelosauria</taxon>
        <taxon>Archosauria</taxon>
        <taxon>Dinosauria</taxon>
        <taxon>Saurischia</taxon>
        <taxon>Theropoda</taxon>
        <taxon>Coelurosauria</taxon>
        <taxon>Aves</taxon>
        <taxon>Neognathae</taxon>
        <taxon>Neoaves</taxon>
        <taxon>Columbimorphae</taxon>
        <taxon>Pterocliformes</taxon>
        <taxon>Pteroclidae</taxon>
        <taxon>Pterocles</taxon>
    </lineage>
</organism>
<evidence type="ECO:0000256" key="1">
    <source>
        <dbReference type="ARBA" id="ARBA00004123"/>
    </source>
</evidence>
<evidence type="ECO:0000256" key="5">
    <source>
        <dbReference type="ARBA" id="ARBA00022833"/>
    </source>
</evidence>
<feature type="non-terminal residue" evidence="9">
    <location>
        <position position="54"/>
    </location>
</feature>
<name>A0A7K5Z6N8_9AVES</name>
<dbReference type="OrthoDB" id="654211at2759"/>
<reference evidence="9 10" key="1">
    <citation type="submission" date="2019-09" db="EMBL/GenBank/DDBJ databases">
        <title>Bird 10,000 Genomes (B10K) Project - Family phase.</title>
        <authorList>
            <person name="Zhang G."/>
        </authorList>
    </citation>
    <scope>NUCLEOTIDE SEQUENCE [LARGE SCALE GENOMIC DNA]</scope>
    <source>
        <strain evidence="9">B10K-DU-027-49</strain>
        <tissue evidence="9">Muscle</tissue>
    </source>
</reference>
<keyword evidence="3" id="KW-0677">Repeat</keyword>
<evidence type="ECO:0000256" key="2">
    <source>
        <dbReference type="ARBA" id="ARBA00022723"/>
    </source>
</evidence>
<evidence type="ECO:0000259" key="8">
    <source>
        <dbReference type="PROSITE" id="PS50157"/>
    </source>
</evidence>
<evidence type="ECO:0000313" key="9">
    <source>
        <dbReference type="EMBL" id="NWU73352.1"/>
    </source>
</evidence>
<dbReference type="PANTHER" id="PTHR23226">
    <property type="entry name" value="ZINC FINGER AND SCAN DOMAIN-CONTAINING"/>
    <property type="match status" value="1"/>
</dbReference>
<keyword evidence="2" id="KW-0479">Metal-binding</keyword>
<dbReference type="SUPFAM" id="SSF57667">
    <property type="entry name" value="beta-beta-alpha zinc fingers"/>
    <property type="match status" value="1"/>
</dbReference>
<dbReference type="FunFam" id="3.30.160.60:FF:001498">
    <property type="entry name" value="Zinc finger protein 404"/>
    <property type="match status" value="1"/>
</dbReference>
<protein>
    <submittedName>
        <fullName evidence="9">ZNF22 protein</fullName>
    </submittedName>
</protein>
<proteinExistence type="predicted"/>
<sequence>CAKCGKRCRWSSELVIHQRIHTGERPYQCDDCGKSFVERSALIRHQHTHTGEKP</sequence>
<keyword evidence="4 7" id="KW-0863">Zinc-finger</keyword>
<evidence type="ECO:0000256" key="3">
    <source>
        <dbReference type="ARBA" id="ARBA00022737"/>
    </source>
</evidence>